<comment type="function">
    <text evidence="2 17">Cell wall formation.</text>
</comment>
<evidence type="ECO:0000256" key="1">
    <source>
        <dbReference type="ARBA" id="ARBA00001936"/>
    </source>
</evidence>
<sequence length="320" mass="34977">MSDKKRASQLGKVGVLLGGQSGEREISLRSGSGVLAALLSRGVNAHPFDPGERSLVELAEEKFDRVFIALHGPYGEDGTMQGVLEQLGIPYTGSGVMASALAMDKVMTKRIWLSKNLPTPRYIELSRQSDWNAVIAELGLPLIVKPAHEGSTLGISRVTTADALPAAYALAAQYDKSVLAEEFIAGMELTCPVLDMDGEPRALPLVRIIAPDANYDYENKYFSGKTQYLCPCGLDENLEKEIQAVTVEAYKMLGCRGWGRADIMLRASDEKPYLLEMNTSPGMTDQSLVPRSARAAGIDYEELCMRILEAATLDREKTKW</sequence>
<dbReference type="InterPro" id="IPR000291">
    <property type="entry name" value="D-Ala_lig_Van_CS"/>
</dbReference>
<comment type="subcellular location">
    <subcellularLocation>
        <location evidence="3 17">Cytoplasm</location>
    </subcellularLocation>
</comment>
<dbReference type="Gene3D" id="3.40.50.20">
    <property type="match status" value="1"/>
</dbReference>
<evidence type="ECO:0000256" key="11">
    <source>
        <dbReference type="ARBA" id="ARBA00022842"/>
    </source>
</evidence>
<dbReference type="InterPro" id="IPR016185">
    <property type="entry name" value="PreATP-grasp_dom_sf"/>
</dbReference>
<dbReference type="InterPro" id="IPR011127">
    <property type="entry name" value="Dala_Dala_lig_N"/>
</dbReference>
<dbReference type="InterPro" id="IPR013815">
    <property type="entry name" value="ATP_grasp_subdomain_1"/>
</dbReference>
<dbReference type="NCBIfam" id="TIGR01205">
    <property type="entry name" value="D_ala_D_alaTIGR"/>
    <property type="match status" value="1"/>
</dbReference>
<evidence type="ECO:0000256" key="4">
    <source>
        <dbReference type="ARBA" id="ARBA00010871"/>
    </source>
</evidence>
<dbReference type="NCBIfam" id="NF002378">
    <property type="entry name" value="PRK01372.1"/>
    <property type="match status" value="1"/>
</dbReference>
<evidence type="ECO:0000256" key="2">
    <source>
        <dbReference type="ARBA" id="ARBA00003921"/>
    </source>
</evidence>
<dbReference type="HAMAP" id="MF_00047">
    <property type="entry name" value="Dala_Dala_lig"/>
    <property type="match status" value="1"/>
</dbReference>
<gene>
    <name evidence="17" type="primary">ddl</name>
    <name evidence="22" type="ORF">NB640_05690</name>
</gene>
<keyword evidence="14 19" id="KW-0464">Manganese</keyword>
<dbReference type="PIRSF" id="PIRSF039102">
    <property type="entry name" value="Ddl/VanB"/>
    <property type="match status" value="1"/>
</dbReference>
<comment type="pathway">
    <text evidence="17">Cell wall biogenesis; peptidoglycan biosynthesis.</text>
</comment>
<keyword evidence="13 17" id="KW-0573">Peptidoglycan synthesis</keyword>
<dbReference type="EMBL" id="CP098242">
    <property type="protein sequence ID" value="WAW11122.1"/>
    <property type="molecule type" value="Genomic_DNA"/>
</dbReference>
<evidence type="ECO:0000256" key="9">
    <source>
        <dbReference type="ARBA" id="ARBA00022741"/>
    </source>
</evidence>
<accession>A0A9E9M0W5</accession>
<evidence type="ECO:0000256" key="3">
    <source>
        <dbReference type="ARBA" id="ARBA00004496"/>
    </source>
</evidence>
<comment type="catalytic activity">
    <reaction evidence="16 17">
        <text>2 D-alanine + ATP = D-alanyl-D-alanine + ADP + phosphate + H(+)</text>
        <dbReference type="Rhea" id="RHEA:11224"/>
        <dbReference type="ChEBI" id="CHEBI:15378"/>
        <dbReference type="ChEBI" id="CHEBI:30616"/>
        <dbReference type="ChEBI" id="CHEBI:43474"/>
        <dbReference type="ChEBI" id="CHEBI:57416"/>
        <dbReference type="ChEBI" id="CHEBI:57822"/>
        <dbReference type="ChEBI" id="CHEBI:456216"/>
        <dbReference type="EC" id="6.3.2.4"/>
    </reaction>
</comment>
<comment type="cofactor">
    <cofactor evidence="19">
        <name>Mg(2+)</name>
        <dbReference type="ChEBI" id="CHEBI:18420"/>
    </cofactor>
    <cofactor evidence="19">
        <name>Mn(2+)</name>
        <dbReference type="ChEBI" id="CHEBI:29035"/>
    </cofactor>
    <text evidence="19">Binds 2 magnesium or manganese ions per subunit.</text>
</comment>
<evidence type="ECO:0000256" key="20">
    <source>
        <dbReference type="PROSITE-ProRule" id="PRU00409"/>
    </source>
</evidence>
<evidence type="ECO:0000313" key="22">
    <source>
        <dbReference type="EMBL" id="WAW11122.1"/>
    </source>
</evidence>
<evidence type="ECO:0000256" key="18">
    <source>
        <dbReference type="PIRSR" id="PIRSR039102-1"/>
    </source>
</evidence>
<evidence type="ECO:0000256" key="19">
    <source>
        <dbReference type="PIRSR" id="PIRSR039102-3"/>
    </source>
</evidence>
<feature type="active site" evidence="18">
    <location>
        <position position="23"/>
    </location>
</feature>
<keyword evidence="15 17" id="KW-0961">Cell wall biogenesis/degradation</keyword>
<dbReference type="SUPFAM" id="SSF56059">
    <property type="entry name" value="Glutathione synthetase ATP-binding domain-like"/>
    <property type="match status" value="1"/>
</dbReference>
<keyword evidence="6 17" id="KW-0963">Cytoplasm</keyword>
<dbReference type="PROSITE" id="PS00843">
    <property type="entry name" value="DALA_DALA_LIGASE_1"/>
    <property type="match status" value="1"/>
</dbReference>
<feature type="active site" evidence="18">
    <location>
        <position position="287"/>
    </location>
</feature>
<dbReference type="PROSITE" id="PS00844">
    <property type="entry name" value="DALA_DALA_LIGASE_2"/>
    <property type="match status" value="1"/>
</dbReference>
<dbReference type="GO" id="GO:0071555">
    <property type="term" value="P:cell wall organization"/>
    <property type="evidence" value="ECO:0007669"/>
    <property type="project" value="UniProtKB-KW"/>
</dbReference>
<organism evidence="22 23">
    <name type="scientific">Oxalobacter vibrioformis</name>
    <dbReference type="NCBI Taxonomy" id="933080"/>
    <lineage>
        <taxon>Bacteria</taxon>
        <taxon>Pseudomonadati</taxon>
        <taxon>Pseudomonadota</taxon>
        <taxon>Betaproteobacteria</taxon>
        <taxon>Burkholderiales</taxon>
        <taxon>Oxalobacteraceae</taxon>
        <taxon>Oxalobacter</taxon>
    </lineage>
</organism>
<feature type="binding site" evidence="19">
    <location>
        <position position="276"/>
    </location>
    <ligand>
        <name>Mg(2+)</name>
        <dbReference type="ChEBI" id="CHEBI:18420"/>
        <label>1</label>
    </ligand>
</feature>
<dbReference type="Gene3D" id="3.30.1490.20">
    <property type="entry name" value="ATP-grasp fold, A domain"/>
    <property type="match status" value="1"/>
</dbReference>
<dbReference type="PANTHER" id="PTHR23132">
    <property type="entry name" value="D-ALANINE--D-ALANINE LIGASE"/>
    <property type="match status" value="1"/>
</dbReference>
<dbReference type="KEGG" id="ovb:NB640_05690"/>
<evidence type="ECO:0000256" key="12">
    <source>
        <dbReference type="ARBA" id="ARBA00022960"/>
    </source>
</evidence>
<comment type="similarity">
    <text evidence="4 17">Belongs to the D-alanine--D-alanine ligase family.</text>
</comment>
<dbReference type="InterPro" id="IPR011095">
    <property type="entry name" value="Dala_Dala_lig_C"/>
</dbReference>
<dbReference type="InterPro" id="IPR011761">
    <property type="entry name" value="ATP-grasp"/>
</dbReference>
<dbReference type="GO" id="GO:0008716">
    <property type="term" value="F:D-alanine-D-alanine ligase activity"/>
    <property type="evidence" value="ECO:0007669"/>
    <property type="project" value="UniProtKB-UniRule"/>
</dbReference>
<evidence type="ECO:0000313" key="23">
    <source>
        <dbReference type="Proteomes" id="UP001156215"/>
    </source>
</evidence>
<keyword evidence="10 20" id="KW-0067">ATP-binding</keyword>
<feature type="domain" description="ATP-grasp" evidence="21">
    <location>
        <begin position="109"/>
        <end position="309"/>
    </location>
</feature>
<keyword evidence="12 17" id="KW-0133">Cell shape</keyword>
<feature type="active site" evidence="18">
    <location>
        <position position="151"/>
    </location>
</feature>
<evidence type="ECO:0000256" key="5">
    <source>
        <dbReference type="ARBA" id="ARBA00012216"/>
    </source>
</evidence>
<evidence type="ECO:0000256" key="7">
    <source>
        <dbReference type="ARBA" id="ARBA00022598"/>
    </source>
</evidence>
<comment type="cofactor">
    <cofactor evidence="1">
        <name>Mn(2+)</name>
        <dbReference type="ChEBI" id="CHEBI:29035"/>
    </cofactor>
</comment>
<dbReference type="Proteomes" id="UP001156215">
    <property type="component" value="Chromosome"/>
</dbReference>
<keyword evidence="23" id="KW-1185">Reference proteome</keyword>
<dbReference type="Pfam" id="PF07478">
    <property type="entry name" value="Dala_Dala_lig_C"/>
    <property type="match status" value="1"/>
</dbReference>
<dbReference type="GO" id="GO:0005524">
    <property type="term" value="F:ATP binding"/>
    <property type="evidence" value="ECO:0007669"/>
    <property type="project" value="UniProtKB-UniRule"/>
</dbReference>
<dbReference type="Pfam" id="PF01820">
    <property type="entry name" value="Dala_Dala_lig_N"/>
    <property type="match status" value="1"/>
</dbReference>
<evidence type="ECO:0000256" key="16">
    <source>
        <dbReference type="ARBA" id="ARBA00047614"/>
    </source>
</evidence>
<dbReference type="GO" id="GO:0046872">
    <property type="term" value="F:metal ion binding"/>
    <property type="evidence" value="ECO:0007669"/>
    <property type="project" value="UniProtKB-KW"/>
</dbReference>
<name>A0A9E9M0W5_9BURK</name>
<dbReference type="AlphaFoldDB" id="A0A9E9M0W5"/>
<dbReference type="PROSITE" id="PS50975">
    <property type="entry name" value="ATP_GRASP"/>
    <property type="match status" value="1"/>
</dbReference>
<dbReference type="FunFam" id="3.40.50.20:FF:000013">
    <property type="entry name" value="D-alanine--D-alanine ligase"/>
    <property type="match status" value="1"/>
</dbReference>
<dbReference type="EC" id="6.3.2.4" evidence="5 17"/>
<feature type="binding site" evidence="19">
    <location>
        <position position="276"/>
    </location>
    <ligand>
        <name>Mg(2+)</name>
        <dbReference type="ChEBI" id="CHEBI:18420"/>
        <label>2</label>
    </ligand>
</feature>
<dbReference type="PANTHER" id="PTHR23132:SF23">
    <property type="entry name" value="D-ALANINE--D-ALANINE LIGASE B"/>
    <property type="match status" value="1"/>
</dbReference>
<feature type="binding site" evidence="19">
    <location>
        <position position="262"/>
    </location>
    <ligand>
        <name>Mg(2+)</name>
        <dbReference type="ChEBI" id="CHEBI:18420"/>
        <label>1</label>
    </ligand>
</feature>
<dbReference type="InterPro" id="IPR005905">
    <property type="entry name" value="D_ala_D_ala"/>
</dbReference>
<evidence type="ECO:0000259" key="21">
    <source>
        <dbReference type="PROSITE" id="PS50975"/>
    </source>
</evidence>
<keyword evidence="9 20" id="KW-0547">Nucleotide-binding</keyword>
<keyword evidence="7 17" id="KW-0436">Ligase</keyword>
<keyword evidence="11 19" id="KW-0460">Magnesium</keyword>
<evidence type="ECO:0000256" key="13">
    <source>
        <dbReference type="ARBA" id="ARBA00022984"/>
    </source>
</evidence>
<dbReference type="FunFam" id="3.30.470.20:FF:000008">
    <property type="entry name" value="D-alanine--D-alanine ligase"/>
    <property type="match status" value="1"/>
</dbReference>
<feature type="binding site" evidence="19">
    <location>
        <position position="278"/>
    </location>
    <ligand>
        <name>Mg(2+)</name>
        <dbReference type="ChEBI" id="CHEBI:18420"/>
        <label>2</label>
    </ligand>
</feature>
<dbReference type="GO" id="GO:0009252">
    <property type="term" value="P:peptidoglycan biosynthetic process"/>
    <property type="evidence" value="ECO:0007669"/>
    <property type="project" value="UniProtKB-UniRule"/>
</dbReference>
<dbReference type="Gene3D" id="3.30.470.20">
    <property type="entry name" value="ATP-grasp fold, B domain"/>
    <property type="match status" value="1"/>
</dbReference>
<dbReference type="RefSeq" id="WP_269310233.1">
    <property type="nucleotide sequence ID" value="NZ_CP098242.1"/>
</dbReference>
<evidence type="ECO:0000256" key="6">
    <source>
        <dbReference type="ARBA" id="ARBA00022490"/>
    </source>
</evidence>
<dbReference type="SUPFAM" id="SSF52440">
    <property type="entry name" value="PreATP-grasp domain"/>
    <property type="match status" value="1"/>
</dbReference>
<evidence type="ECO:0000256" key="17">
    <source>
        <dbReference type="HAMAP-Rule" id="MF_00047"/>
    </source>
</evidence>
<proteinExistence type="inferred from homology"/>
<reference evidence="22" key="1">
    <citation type="journal article" date="2022" name="Front. Microbiol.">
        <title>New perspectives on an old grouping: The genomic and phenotypic variability of Oxalobacter formigenes and the implications for calcium oxalate stone prevention.</title>
        <authorList>
            <person name="Chmiel J.A."/>
            <person name="Carr C."/>
            <person name="Stuivenberg G.A."/>
            <person name="Venema R."/>
            <person name="Chanyi R.M."/>
            <person name="Al K.F."/>
            <person name="Giguere D."/>
            <person name="Say H."/>
            <person name="Akouris P.P."/>
            <person name="Dominguez Romero S.A."/>
            <person name="Kwong A."/>
            <person name="Tai V."/>
            <person name="Koval S.F."/>
            <person name="Razvi H."/>
            <person name="Bjazevic J."/>
            <person name="Burton J.P."/>
        </authorList>
    </citation>
    <scope>NUCLEOTIDE SEQUENCE</scope>
    <source>
        <strain evidence="22">WoOx3</strain>
    </source>
</reference>
<evidence type="ECO:0000256" key="15">
    <source>
        <dbReference type="ARBA" id="ARBA00023316"/>
    </source>
</evidence>
<evidence type="ECO:0000256" key="8">
    <source>
        <dbReference type="ARBA" id="ARBA00022723"/>
    </source>
</evidence>
<protein>
    <recommendedName>
        <fullName evidence="5 17">D-alanine--D-alanine ligase</fullName>
        <ecNumber evidence="5 17">6.3.2.4</ecNumber>
    </recommendedName>
    <alternativeName>
        <fullName evidence="17">D-Ala-D-Ala ligase</fullName>
    </alternativeName>
    <alternativeName>
        <fullName evidence="17">D-alanylalanine synthetase</fullName>
    </alternativeName>
</protein>
<evidence type="ECO:0000256" key="14">
    <source>
        <dbReference type="ARBA" id="ARBA00023211"/>
    </source>
</evidence>
<evidence type="ECO:0000256" key="10">
    <source>
        <dbReference type="ARBA" id="ARBA00022840"/>
    </source>
</evidence>
<dbReference type="GO" id="GO:0008360">
    <property type="term" value="P:regulation of cell shape"/>
    <property type="evidence" value="ECO:0007669"/>
    <property type="project" value="UniProtKB-KW"/>
</dbReference>
<keyword evidence="8 19" id="KW-0479">Metal-binding</keyword>
<dbReference type="GO" id="GO:0005829">
    <property type="term" value="C:cytosol"/>
    <property type="evidence" value="ECO:0007669"/>
    <property type="project" value="TreeGrafter"/>
</dbReference>